<dbReference type="RefSeq" id="WP_011200474.1">
    <property type="nucleotide sequence ID" value="NZ_CP015031.1"/>
</dbReference>
<dbReference type="InterPro" id="IPR001647">
    <property type="entry name" value="HTH_TetR"/>
</dbReference>
<comment type="caution">
    <text evidence="4">The sequence shown here is derived from an EMBL/GenBank/DDBJ whole genome shotgun (WGS) entry which is preliminary data.</text>
</comment>
<keyword evidence="1 2" id="KW-0238">DNA-binding</keyword>
<evidence type="ECO:0000313" key="4">
    <source>
        <dbReference type="EMBL" id="SCX77402.1"/>
    </source>
</evidence>
<organism evidence="4 5">
    <name type="scientific">Basfia succiniciproducens</name>
    <dbReference type="NCBI Taxonomy" id="653940"/>
    <lineage>
        <taxon>Bacteria</taxon>
        <taxon>Pseudomonadati</taxon>
        <taxon>Pseudomonadota</taxon>
        <taxon>Gammaproteobacteria</taxon>
        <taxon>Pasteurellales</taxon>
        <taxon>Pasteurellaceae</taxon>
        <taxon>Basfia</taxon>
    </lineage>
</organism>
<reference evidence="4 5" key="1">
    <citation type="submission" date="2016-10" db="EMBL/GenBank/DDBJ databases">
        <authorList>
            <person name="Varghese N."/>
            <person name="Submissions S."/>
        </authorList>
    </citation>
    <scope>NUCLEOTIDE SEQUENCE [LARGE SCALE GENOMIC DNA]</scope>
    <source>
        <strain evidence="4 5">DSM 22022</strain>
    </source>
</reference>
<name>A0A1G5AHN7_9PAST</name>
<dbReference type="Pfam" id="PF00440">
    <property type="entry name" value="TetR_N"/>
    <property type="match status" value="1"/>
</dbReference>
<feature type="domain" description="HTH tetR-type" evidence="3">
    <location>
        <begin position="8"/>
        <end position="68"/>
    </location>
</feature>
<sequence>MKQDIRITKTLGLIRHVFLELLEEKGFEHIVVQDILDRAQINRSTFYKHFQNKHAVALMLVDEIKQLLTENFENRFSIPTTEFAQKMVPIFWQHRDLIHLIGKIENPRIHLYKDLALVIKEEYIKQAVREQPQSSEELDFQGYLFAIVSLGTIRYFVEKGELPDPSVIVGDIESVFNLLIIK</sequence>
<gene>
    <name evidence="4" type="ORF">SAMN02910354_00303</name>
</gene>
<accession>A0A1G5AHN7</accession>
<dbReference type="Proteomes" id="UP000199588">
    <property type="component" value="Unassembled WGS sequence"/>
</dbReference>
<keyword evidence="5" id="KW-1185">Reference proteome</keyword>
<dbReference type="InterPro" id="IPR009057">
    <property type="entry name" value="Homeodomain-like_sf"/>
</dbReference>
<evidence type="ECO:0000313" key="5">
    <source>
        <dbReference type="Proteomes" id="UP000199588"/>
    </source>
</evidence>
<dbReference type="Gene3D" id="1.10.357.10">
    <property type="entry name" value="Tetracycline Repressor, domain 2"/>
    <property type="match status" value="1"/>
</dbReference>
<protein>
    <submittedName>
        <fullName evidence="4">Transcriptional regulator, TetR family</fullName>
    </submittedName>
</protein>
<dbReference type="PANTHER" id="PTHR43479">
    <property type="entry name" value="ACREF/ENVCD OPERON REPRESSOR-RELATED"/>
    <property type="match status" value="1"/>
</dbReference>
<dbReference type="SUPFAM" id="SSF46689">
    <property type="entry name" value="Homeodomain-like"/>
    <property type="match status" value="1"/>
</dbReference>
<dbReference type="PRINTS" id="PR00455">
    <property type="entry name" value="HTHTETR"/>
</dbReference>
<proteinExistence type="predicted"/>
<evidence type="ECO:0000259" key="3">
    <source>
        <dbReference type="PROSITE" id="PS50977"/>
    </source>
</evidence>
<dbReference type="InterPro" id="IPR050624">
    <property type="entry name" value="HTH-type_Tx_Regulator"/>
</dbReference>
<dbReference type="PROSITE" id="PS50977">
    <property type="entry name" value="HTH_TETR_2"/>
    <property type="match status" value="1"/>
</dbReference>
<evidence type="ECO:0000256" key="1">
    <source>
        <dbReference type="ARBA" id="ARBA00023125"/>
    </source>
</evidence>
<evidence type="ECO:0000256" key="2">
    <source>
        <dbReference type="PROSITE-ProRule" id="PRU00335"/>
    </source>
</evidence>
<dbReference type="EMBL" id="FMUQ01000002">
    <property type="protein sequence ID" value="SCX77402.1"/>
    <property type="molecule type" value="Genomic_DNA"/>
</dbReference>
<feature type="DNA-binding region" description="H-T-H motif" evidence="2">
    <location>
        <begin position="31"/>
        <end position="50"/>
    </location>
</feature>
<dbReference type="PANTHER" id="PTHR43479:SF7">
    <property type="entry name" value="TETR-FAMILY TRANSCRIPTIONAL REGULATOR"/>
    <property type="match status" value="1"/>
</dbReference>